<evidence type="ECO:0000256" key="4">
    <source>
        <dbReference type="ARBA" id="ARBA00022832"/>
    </source>
</evidence>
<comment type="caution">
    <text evidence="11">The sequence shown here is derived from an EMBL/GenBank/DDBJ whole genome shotgun (WGS) entry which is preliminary data.</text>
</comment>
<evidence type="ECO:0000256" key="2">
    <source>
        <dbReference type="ARBA" id="ARBA00022516"/>
    </source>
</evidence>
<accession>A0ABQ3EFG2</accession>
<comment type="catalytic activity">
    <reaction evidence="8">
        <text>malonyl-[ACP] + acetyl-CoA + H(+) = 3-oxobutanoyl-[ACP] + CO2 + CoA</text>
        <dbReference type="Rhea" id="RHEA:12080"/>
        <dbReference type="Rhea" id="RHEA-COMP:9623"/>
        <dbReference type="Rhea" id="RHEA-COMP:9625"/>
        <dbReference type="ChEBI" id="CHEBI:15378"/>
        <dbReference type="ChEBI" id="CHEBI:16526"/>
        <dbReference type="ChEBI" id="CHEBI:57287"/>
        <dbReference type="ChEBI" id="CHEBI:57288"/>
        <dbReference type="ChEBI" id="CHEBI:78449"/>
        <dbReference type="ChEBI" id="CHEBI:78450"/>
        <dbReference type="EC" id="2.3.1.180"/>
    </reaction>
</comment>
<comment type="function">
    <text evidence="8">Catalyzes the condensation reaction of fatty acid synthesis by the addition to an acyl acceptor of two carbons from malonyl-ACP. Catalyzes the first condensation reaction which initiates fatty acid synthesis and may therefore play a role in governing the total rate of fatty acid production. Possesses both acetoacetyl-ACP synthase and acetyl transacylase activities. Its substrate specificity determines the biosynthesis of branched-chain and/or straight-chain of fatty acids.</text>
</comment>
<evidence type="ECO:0000256" key="8">
    <source>
        <dbReference type="HAMAP-Rule" id="MF_01815"/>
    </source>
</evidence>
<feature type="domain" description="Beta-ketoacyl-[acyl-carrier-protein] synthase III N-terminal" evidence="10">
    <location>
        <begin position="116"/>
        <end position="199"/>
    </location>
</feature>
<evidence type="ECO:0000256" key="7">
    <source>
        <dbReference type="ARBA" id="ARBA00023268"/>
    </source>
</evidence>
<protein>
    <recommendedName>
        <fullName evidence="8">Beta-ketoacyl-[acyl-carrier-protein] synthase III</fullName>
        <shortName evidence="8">Beta-ketoacyl-ACP synthase III</shortName>
        <shortName evidence="8">KAS III</shortName>
        <ecNumber evidence="8">2.3.1.180</ecNumber>
    </recommendedName>
    <alternativeName>
        <fullName evidence="8">3-oxoacyl-[acyl-carrier-protein] synthase 3</fullName>
    </alternativeName>
    <alternativeName>
        <fullName evidence="8">3-oxoacyl-[acyl-carrier-protein] synthase III</fullName>
    </alternativeName>
</protein>
<keyword evidence="4 8" id="KW-0276">Fatty acid metabolism</keyword>
<organism evidence="11 12">
    <name type="scientific">Pseudovibrio japonicus</name>
    <dbReference type="NCBI Taxonomy" id="366534"/>
    <lineage>
        <taxon>Bacteria</taxon>
        <taxon>Pseudomonadati</taxon>
        <taxon>Pseudomonadota</taxon>
        <taxon>Alphaproteobacteria</taxon>
        <taxon>Hyphomicrobiales</taxon>
        <taxon>Stappiaceae</taxon>
        <taxon>Pseudovibrio</taxon>
    </lineage>
</organism>
<dbReference type="EMBL" id="BMXE01000004">
    <property type="protein sequence ID" value="GHB36588.1"/>
    <property type="molecule type" value="Genomic_DNA"/>
</dbReference>
<comment type="similarity">
    <text evidence="1 8">Belongs to the thiolase-like superfamily. FabH family.</text>
</comment>
<keyword evidence="6 8" id="KW-0275">Fatty acid biosynthesis</keyword>
<feature type="active site" evidence="8">
    <location>
        <position position="122"/>
    </location>
</feature>
<keyword evidence="12" id="KW-1185">Reference proteome</keyword>
<dbReference type="InterPro" id="IPR004655">
    <property type="entry name" value="FabH"/>
</dbReference>
<dbReference type="Pfam" id="PF08541">
    <property type="entry name" value="ACP_syn_III_C"/>
    <property type="match status" value="1"/>
</dbReference>
<dbReference type="Proteomes" id="UP000637980">
    <property type="component" value="Unassembled WGS sequence"/>
</dbReference>
<comment type="pathway">
    <text evidence="8">Lipid metabolism; fatty acid biosynthesis.</text>
</comment>
<evidence type="ECO:0000313" key="12">
    <source>
        <dbReference type="Proteomes" id="UP000637980"/>
    </source>
</evidence>
<keyword evidence="8" id="KW-0963">Cytoplasm</keyword>
<feature type="domain" description="Beta-ketoacyl-[acyl-carrier-protein] synthase III C-terminal" evidence="9">
    <location>
        <begin position="244"/>
        <end position="332"/>
    </location>
</feature>
<dbReference type="NCBIfam" id="NF006829">
    <property type="entry name" value="PRK09352.1"/>
    <property type="match status" value="1"/>
</dbReference>
<evidence type="ECO:0000259" key="10">
    <source>
        <dbReference type="Pfam" id="PF08545"/>
    </source>
</evidence>
<evidence type="ECO:0000259" key="9">
    <source>
        <dbReference type="Pfam" id="PF08541"/>
    </source>
</evidence>
<keyword evidence="5 8" id="KW-0443">Lipid metabolism</keyword>
<dbReference type="RefSeq" id="WP_209009104.1">
    <property type="nucleotide sequence ID" value="NZ_BMXE01000004.1"/>
</dbReference>
<sequence length="332" mass="35396">MKTEGFKVKALRSVFLGCGSYLPKKALTNQQLTEMVDTSDEWIVQRTGIRNRHIAAEGEFTSHLAINAAKAALENAGVDAQDIDLIVLATSTPDNTFPATAVDVQAALGINHGFAFDIQAVCSGFVYAVTTADAYLRGGLAKRALVIGAETFSRILDWEDRTTCVLFGDGAGAVVMEAQEGAPSLEESGVLTCQLRSDGRHKDKLYVDGGPSTTQTAGYLRMQGREVFKHAVGMVTDVIEASFEATGTTADDLDWFVPHQANQRIIDASAKKLGIAPEKVVKTVSEHGNTSAASIPLALDSIVKSGDVKKGDLIMLEAMGGGFTWGSVLLKW</sequence>
<feature type="active site" evidence="8">
    <location>
        <position position="289"/>
    </location>
</feature>
<keyword evidence="2 8" id="KW-0444">Lipid biosynthesis</keyword>
<reference evidence="12" key="1">
    <citation type="journal article" date="2019" name="Int. J. Syst. Evol. Microbiol.">
        <title>The Global Catalogue of Microorganisms (GCM) 10K type strain sequencing project: providing services to taxonomists for standard genome sequencing and annotation.</title>
        <authorList>
            <consortium name="The Broad Institute Genomics Platform"/>
            <consortium name="The Broad Institute Genome Sequencing Center for Infectious Disease"/>
            <person name="Wu L."/>
            <person name="Ma J."/>
        </authorList>
    </citation>
    <scope>NUCLEOTIDE SEQUENCE [LARGE SCALE GENOMIC DNA]</scope>
    <source>
        <strain evidence="12">KCTC 12861</strain>
    </source>
</reference>
<dbReference type="PANTHER" id="PTHR43091">
    <property type="entry name" value="3-OXOACYL-[ACYL-CARRIER-PROTEIN] SYNTHASE"/>
    <property type="match status" value="1"/>
</dbReference>
<keyword evidence="3 8" id="KW-0808">Transferase</keyword>
<dbReference type="SUPFAM" id="SSF53901">
    <property type="entry name" value="Thiolase-like"/>
    <property type="match status" value="1"/>
</dbReference>
<dbReference type="InterPro" id="IPR016039">
    <property type="entry name" value="Thiolase-like"/>
</dbReference>
<dbReference type="HAMAP" id="MF_01815">
    <property type="entry name" value="FabH"/>
    <property type="match status" value="1"/>
</dbReference>
<evidence type="ECO:0000256" key="1">
    <source>
        <dbReference type="ARBA" id="ARBA00008642"/>
    </source>
</evidence>
<dbReference type="EC" id="2.3.1.180" evidence="8"/>
<evidence type="ECO:0000256" key="3">
    <source>
        <dbReference type="ARBA" id="ARBA00022679"/>
    </source>
</evidence>
<keyword evidence="8" id="KW-0012">Acyltransferase</keyword>
<dbReference type="InterPro" id="IPR013747">
    <property type="entry name" value="ACP_syn_III_C"/>
</dbReference>
<dbReference type="CDD" id="cd00830">
    <property type="entry name" value="KAS_III"/>
    <property type="match status" value="1"/>
</dbReference>
<feature type="region of interest" description="ACP-binding" evidence="8">
    <location>
        <begin position="260"/>
        <end position="264"/>
    </location>
</feature>
<evidence type="ECO:0000313" key="11">
    <source>
        <dbReference type="EMBL" id="GHB36588.1"/>
    </source>
</evidence>
<keyword evidence="7 8" id="KW-0511">Multifunctional enzyme</keyword>
<dbReference type="Pfam" id="PF08545">
    <property type="entry name" value="ACP_syn_III"/>
    <property type="match status" value="1"/>
</dbReference>
<evidence type="ECO:0000256" key="6">
    <source>
        <dbReference type="ARBA" id="ARBA00023160"/>
    </source>
</evidence>
<feature type="active site" evidence="8">
    <location>
        <position position="259"/>
    </location>
</feature>
<name>A0ABQ3EFG2_9HYPH</name>
<dbReference type="InterPro" id="IPR013751">
    <property type="entry name" value="ACP_syn_III_N"/>
</dbReference>
<comment type="subunit">
    <text evidence="8">Homodimer.</text>
</comment>
<dbReference type="PANTHER" id="PTHR43091:SF1">
    <property type="entry name" value="BETA-KETOACYL-[ACYL-CARRIER-PROTEIN] SYNTHASE III, CHLOROPLASTIC"/>
    <property type="match status" value="1"/>
</dbReference>
<evidence type="ECO:0000256" key="5">
    <source>
        <dbReference type="ARBA" id="ARBA00023098"/>
    </source>
</evidence>
<proteinExistence type="inferred from homology"/>
<comment type="subcellular location">
    <subcellularLocation>
        <location evidence="8">Cytoplasm</location>
    </subcellularLocation>
</comment>
<dbReference type="Gene3D" id="3.40.47.10">
    <property type="match status" value="1"/>
</dbReference>
<gene>
    <name evidence="11" type="primary">fabH2</name>
    <name evidence="8" type="synonym">fabH</name>
    <name evidence="11" type="ORF">GCM10007094_27770</name>
</gene>
<comment type="domain">
    <text evidence="8">The last Arg residue of the ACP-binding site is essential for the weak association between ACP/AcpP and FabH.</text>
</comment>
<dbReference type="NCBIfam" id="TIGR00747">
    <property type="entry name" value="fabH"/>
    <property type="match status" value="1"/>
</dbReference>